<protein>
    <submittedName>
        <fullName evidence="3">Uncharacterized conserved protein, contains Zn finger domain</fullName>
    </submittedName>
</protein>
<dbReference type="RefSeq" id="WP_149764630.1">
    <property type="nucleotide sequence ID" value="NZ_BSPE01000030.1"/>
</dbReference>
<evidence type="ECO:0000313" key="3">
    <source>
        <dbReference type="EMBL" id="SFL21293.1"/>
    </source>
</evidence>
<dbReference type="OrthoDB" id="7593573at2"/>
<dbReference type="InterPro" id="IPR007527">
    <property type="entry name" value="Znf_SWIM"/>
</dbReference>
<dbReference type="AlphaFoldDB" id="A0A1I4FUR8"/>
<feature type="domain" description="SWIM-type" evidence="2">
    <location>
        <begin position="54"/>
        <end position="91"/>
    </location>
</feature>
<sequence length="602" mass="66427">MKDPAFGEDAVRALATVESFARGREYLRSGAVSGLERRSNRLTAEVEGSEYTPYAVTIELHDGGVAATRCSCPYDWGGACKHVVAVLLKYLKAPGAVTQRPSLDEMLESLDRQTLAALLVKRAEADPALALWLETEMAAGVPRGDTAGGRRTTVDPEPIRRQAEALLSRRHSRRHGWSDHGVIVDEEAFSALIGKARPFLEAGDGRNALKILESVTEALVQAWREQADWDETLHEFVPVLGQMIAEAVLMSDLTPEERDDLMVRLDVWQGMLDGYGLDDHLQVAIDALEQGWDEIGLEDVLAGRGRSWPLSGNGDWTTARLTQARLRVLEISGRTEEFLNLARAAGSHGDHAAMLVRLGRIANAVDYARKRFRSAEEVLQLSRLLKGTGQIDAALEFAERGLALQGDDGRSYEAIALARWLRDTAVLLGRRAPALVAARLAFERSLSLEDFEAAAQLAGSEWGELRSQLLGILAAAKYAHDRTEIFLGEGMIEEAVRSVDRKNMLSHPSDAVLMRLAEAAHASHPDWVIDVCERMACGIMDAGQSGFYELAAQWLEKAALAYDAAGRFEDWITRIDVLIEKHRRKHKLRPLLAALRPDARTR</sequence>
<proteinExistence type="predicted"/>
<dbReference type="EMBL" id="FOSL01000060">
    <property type="protein sequence ID" value="SFL21293.1"/>
    <property type="molecule type" value="Genomic_DNA"/>
</dbReference>
<evidence type="ECO:0000256" key="1">
    <source>
        <dbReference type="PROSITE-ProRule" id="PRU00325"/>
    </source>
</evidence>
<evidence type="ECO:0000313" key="4">
    <source>
        <dbReference type="Proteomes" id="UP000323300"/>
    </source>
</evidence>
<dbReference type="GO" id="GO:0008270">
    <property type="term" value="F:zinc ion binding"/>
    <property type="evidence" value="ECO:0007669"/>
    <property type="project" value="UniProtKB-KW"/>
</dbReference>
<dbReference type="Proteomes" id="UP000323300">
    <property type="component" value="Unassembled WGS sequence"/>
</dbReference>
<dbReference type="Pfam" id="PF04434">
    <property type="entry name" value="SWIM"/>
    <property type="match status" value="1"/>
</dbReference>
<dbReference type="PROSITE" id="PS50966">
    <property type="entry name" value="ZF_SWIM"/>
    <property type="match status" value="1"/>
</dbReference>
<keyword evidence="1" id="KW-0863">Zinc-finger</keyword>
<reference evidence="3 4" key="1">
    <citation type="submission" date="2016-10" db="EMBL/GenBank/DDBJ databases">
        <authorList>
            <person name="Varghese N."/>
            <person name="Submissions S."/>
        </authorList>
    </citation>
    <scope>NUCLEOTIDE SEQUENCE [LARGE SCALE GENOMIC DNA]</scope>
    <source>
        <strain evidence="3 4">DSM 21822</strain>
    </source>
</reference>
<evidence type="ECO:0000259" key="2">
    <source>
        <dbReference type="PROSITE" id="PS50966"/>
    </source>
</evidence>
<gene>
    <name evidence="3" type="ORF">SAMN04488498_1602</name>
</gene>
<name>A0A1I4FUR8_9HYPH</name>
<keyword evidence="1" id="KW-0862">Zinc</keyword>
<accession>A0A1I4FUR8</accession>
<keyword evidence="4" id="KW-1185">Reference proteome</keyword>
<keyword evidence="1" id="KW-0479">Metal-binding</keyword>
<organism evidence="3 4">
    <name type="scientific">Neomesorhizobium albiziae</name>
    <dbReference type="NCBI Taxonomy" id="335020"/>
    <lineage>
        <taxon>Bacteria</taxon>
        <taxon>Pseudomonadati</taxon>
        <taxon>Pseudomonadota</taxon>
        <taxon>Alphaproteobacteria</taxon>
        <taxon>Hyphomicrobiales</taxon>
        <taxon>Phyllobacteriaceae</taxon>
        <taxon>Neomesorhizobium</taxon>
    </lineage>
</organism>